<sequence>MPRVFLSFRKADSRWMRDRVHRALSGRLGADEIFKSGRSIPPGADFAEILRRQAAECELMCVLIGPGWLDARGEDGVRLLDRAHDWVRVEIATALRAGNRVVPVLLGDATMLPDASALPAEIAELARLQFVRVPETHLPDGLAHLGDALTALLSGADTDTGPDTEPAARPGQGTAPTAAAPEPSVTMTAHVSGGGSAYQAARDQTIRLA</sequence>
<organism evidence="3 4">
    <name type="scientific">Streptomyces cavernicola</name>
    <dbReference type="NCBI Taxonomy" id="3043613"/>
    <lineage>
        <taxon>Bacteria</taxon>
        <taxon>Bacillati</taxon>
        <taxon>Actinomycetota</taxon>
        <taxon>Actinomycetes</taxon>
        <taxon>Kitasatosporales</taxon>
        <taxon>Streptomycetaceae</taxon>
        <taxon>Streptomyces</taxon>
    </lineage>
</organism>
<accession>A0ABT6SBK7</accession>
<dbReference type="RefSeq" id="WP_282543521.1">
    <property type="nucleotide sequence ID" value="NZ_JASCIQ010000017.1"/>
</dbReference>
<evidence type="ECO:0000259" key="2">
    <source>
        <dbReference type="Pfam" id="PF13676"/>
    </source>
</evidence>
<keyword evidence="4" id="KW-1185">Reference proteome</keyword>
<feature type="compositionally biased region" description="Low complexity" evidence="1">
    <location>
        <begin position="167"/>
        <end position="182"/>
    </location>
</feature>
<dbReference type="SUPFAM" id="SSF52200">
    <property type="entry name" value="Toll/Interleukin receptor TIR domain"/>
    <property type="match status" value="1"/>
</dbReference>
<evidence type="ECO:0000256" key="1">
    <source>
        <dbReference type="SAM" id="MobiDB-lite"/>
    </source>
</evidence>
<gene>
    <name evidence="3" type="ORF">QIS96_17345</name>
</gene>
<dbReference type="Proteomes" id="UP001223978">
    <property type="component" value="Unassembled WGS sequence"/>
</dbReference>
<evidence type="ECO:0000313" key="3">
    <source>
        <dbReference type="EMBL" id="MDI3405580.1"/>
    </source>
</evidence>
<feature type="domain" description="TIR" evidence="2">
    <location>
        <begin position="4"/>
        <end position="123"/>
    </location>
</feature>
<reference evidence="3 4" key="1">
    <citation type="submission" date="2023-05" db="EMBL/GenBank/DDBJ databases">
        <title>Draft genome sequence of Streptomyces sp. B-S-A6 isolated from a cave soil in Thailand.</title>
        <authorList>
            <person name="Chamroensaksri N."/>
            <person name="Muangham S."/>
        </authorList>
    </citation>
    <scope>NUCLEOTIDE SEQUENCE [LARGE SCALE GENOMIC DNA]</scope>
    <source>
        <strain evidence="3 4">B-S-A6</strain>
    </source>
</reference>
<name>A0ABT6SBK7_9ACTN</name>
<proteinExistence type="predicted"/>
<dbReference type="InterPro" id="IPR000157">
    <property type="entry name" value="TIR_dom"/>
</dbReference>
<feature type="region of interest" description="Disordered" evidence="1">
    <location>
        <begin position="154"/>
        <end position="182"/>
    </location>
</feature>
<dbReference type="Gene3D" id="3.40.50.10140">
    <property type="entry name" value="Toll/interleukin-1 receptor homology (TIR) domain"/>
    <property type="match status" value="1"/>
</dbReference>
<protein>
    <submittedName>
        <fullName evidence="3">Toll/interleukin-1 receptor domain-containing protein</fullName>
    </submittedName>
</protein>
<dbReference type="EMBL" id="JASCIQ010000017">
    <property type="protein sequence ID" value="MDI3405580.1"/>
    <property type="molecule type" value="Genomic_DNA"/>
</dbReference>
<dbReference type="Pfam" id="PF13676">
    <property type="entry name" value="TIR_2"/>
    <property type="match status" value="1"/>
</dbReference>
<keyword evidence="3" id="KW-0675">Receptor</keyword>
<dbReference type="InterPro" id="IPR035897">
    <property type="entry name" value="Toll_tir_struct_dom_sf"/>
</dbReference>
<comment type="caution">
    <text evidence="3">The sequence shown here is derived from an EMBL/GenBank/DDBJ whole genome shotgun (WGS) entry which is preliminary data.</text>
</comment>
<evidence type="ECO:0000313" key="4">
    <source>
        <dbReference type="Proteomes" id="UP001223978"/>
    </source>
</evidence>